<dbReference type="InterPro" id="IPR013780">
    <property type="entry name" value="Glyco_hydro_b"/>
</dbReference>
<evidence type="ECO:0000259" key="5">
    <source>
        <dbReference type="Pfam" id="PF02055"/>
    </source>
</evidence>
<feature type="domain" description="Glycosyl hydrolase family 30 TIM-barrel" evidence="5">
    <location>
        <begin position="47"/>
        <end position="377"/>
    </location>
</feature>
<dbReference type="PANTHER" id="PTHR11069:SF23">
    <property type="entry name" value="LYSOSOMAL ACID GLUCOSYLCERAMIDASE"/>
    <property type="match status" value="1"/>
</dbReference>
<keyword evidence="4" id="KW-0326">Glycosidase</keyword>
<dbReference type="HOGENOM" id="CLU_014379_3_1_5"/>
<dbReference type="PANTHER" id="PTHR11069">
    <property type="entry name" value="GLUCOSYLCERAMIDASE"/>
    <property type="match status" value="1"/>
</dbReference>
<dbReference type="KEGG" id="mai:MICA_2006"/>
<dbReference type="GO" id="GO:0016020">
    <property type="term" value="C:membrane"/>
    <property type="evidence" value="ECO:0007669"/>
    <property type="project" value="GOC"/>
</dbReference>
<dbReference type="GO" id="GO:0004348">
    <property type="term" value="F:glucosylceramidase activity"/>
    <property type="evidence" value="ECO:0007669"/>
    <property type="project" value="InterPro"/>
</dbReference>
<dbReference type="Pfam" id="PF17189">
    <property type="entry name" value="Glyco_hydro_30C"/>
    <property type="match status" value="1"/>
</dbReference>
<dbReference type="Pfam" id="PF02055">
    <property type="entry name" value="Glyco_hydro_30"/>
    <property type="match status" value="1"/>
</dbReference>
<dbReference type="InterPro" id="IPR001139">
    <property type="entry name" value="Glyco_hydro_30"/>
</dbReference>
<dbReference type="RefSeq" id="WP_014103537.1">
    <property type="nucleotide sequence ID" value="NC_016026.1"/>
</dbReference>
<dbReference type="Gene3D" id="2.60.40.1180">
    <property type="entry name" value="Golgi alpha-mannosidase II"/>
    <property type="match status" value="1"/>
</dbReference>
<dbReference type="Gene3D" id="3.20.20.80">
    <property type="entry name" value="Glycosidases"/>
    <property type="match status" value="1"/>
</dbReference>
<evidence type="ECO:0000256" key="3">
    <source>
        <dbReference type="ARBA" id="ARBA00022801"/>
    </source>
</evidence>
<evidence type="ECO:0000256" key="4">
    <source>
        <dbReference type="RuleBase" id="RU361188"/>
    </source>
</evidence>
<comment type="similarity">
    <text evidence="1 4">Belongs to the glycosyl hydrolase 30 family.</text>
</comment>
<dbReference type="EMBL" id="CP002382">
    <property type="protein sequence ID" value="AEP10314.1"/>
    <property type="molecule type" value="Genomic_DNA"/>
</dbReference>
<gene>
    <name evidence="7" type="ordered locus">MICA_2006</name>
</gene>
<protein>
    <submittedName>
        <fullName evidence="7">O-Glycosyl hydrolase 30 family protein</fullName>
    </submittedName>
</protein>
<dbReference type="Proteomes" id="UP000009286">
    <property type="component" value="Chromosome"/>
</dbReference>
<dbReference type="SUPFAM" id="SSF51445">
    <property type="entry name" value="(Trans)glycosidases"/>
    <property type="match status" value="1"/>
</dbReference>
<dbReference type="AlphaFoldDB" id="G2KNR9"/>
<sequence length="444" mass="48952">MLMDVFTTTGDRAALLAHRRHTLSALFRDNAYPTLTVDAAHTHQSMDGFGFSLTGGSAMLIARLAPSARQDLLRELFTRDGRGIGVSFLRLTIGASDLSTKSYSYNDLPPGQTDFSLSRFDIMAGDEHVIPVLKDILSINPDIRIMASPWSAPPWMKDNGSFVGGSLKPDCYDVYARYLVRYLETMKSHGIPVHAMTLQNEPHNHKNDPSMVMTASAQADFIQNHIGPMLQKSGLNTQILCWDHNCDEPDYPVAVLSDPAVKRYVTGVAFHLYNGGPEALSQVQALHPDQKMYLTEQWVGADGNFRDDLAWHARNVFIGVMRNGGRAVLEWNLASDPACGPHTPGGEPHCVGALTIDDQSITRNVAYYLIGHAAKFIPPGSVRVESNDHDILRNVAFHTPDGRMVMMVLNDSDRNQRFNIRHGEKQATITLKAGAVSTCSWSAP</sequence>
<evidence type="ECO:0000313" key="7">
    <source>
        <dbReference type="EMBL" id="AEP10314.1"/>
    </source>
</evidence>
<name>G2KNR9_MICAA</name>
<evidence type="ECO:0000313" key="8">
    <source>
        <dbReference type="Proteomes" id="UP000009286"/>
    </source>
</evidence>
<accession>G2KNR9</accession>
<dbReference type="eggNOG" id="COG5520">
    <property type="taxonomic scope" value="Bacteria"/>
</dbReference>
<keyword evidence="3 4" id="KW-0378">Hydrolase</keyword>
<proteinExistence type="inferred from homology"/>
<dbReference type="InterPro" id="IPR017853">
    <property type="entry name" value="GH"/>
</dbReference>
<organism evidence="7 8">
    <name type="scientific">Micavibrio aeruginosavorus (strain ARL-13)</name>
    <dbReference type="NCBI Taxonomy" id="856793"/>
    <lineage>
        <taxon>Bacteria</taxon>
        <taxon>Pseudomonadati</taxon>
        <taxon>Bdellovibrionota</taxon>
        <taxon>Bdellovibrionia</taxon>
        <taxon>Bdellovibrionales</taxon>
        <taxon>Pseudobdellovibrionaceae</taxon>
        <taxon>Micavibrio</taxon>
    </lineage>
</organism>
<evidence type="ECO:0000256" key="1">
    <source>
        <dbReference type="ARBA" id="ARBA00005382"/>
    </source>
</evidence>
<evidence type="ECO:0000256" key="2">
    <source>
        <dbReference type="ARBA" id="ARBA00022729"/>
    </source>
</evidence>
<feature type="domain" description="Glycosyl hydrolase family 30 beta sandwich" evidence="6">
    <location>
        <begin position="380"/>
        <end position="439"/>
    </location>
</feature>
<evidence type="ECO:0000259" key="6">
    <source>
        <dbReference type="Pfam" id="PF17189"/>
    </source>
</evidence>
<dbReference type="InterPro" id="IPR033452">
    <property type="entry name" value="GH30_C"/>
</dbReference>
<dbReference type="GO" id="GO:0006680">
    <property type="term" value="P:glucosylceramide catabolic process"/>
    <property type="evidence" value="ECO:0007669"/>
    <property type="project" value="TreeGrafter"/>
</dbReference>
<dbReference type="InterPro" id="IPR033453">
    <property type="entry name" value="Glyco_hydro_30_TIM-barrel"/>
</dbReference>
<keyword evidence="8" id="KW-1185">Reference proteome</keyword>
<dbReference type="STRING" id="856793.MICA_2006"/>
<reference evidence="7 8" key="1">
    <citation type="journal article" date="2011" name="BMC Genomics">
        <title>Genomic insights into an obligate epibiotic bacterial predator: Micavibrio aeruginosavorus ARL-13.</title>
        <authorList>
            <person name="Wang Z."/>
            <person name="Kadouri D."/>
            <person name="Wu M."/>
        </authorList>
    </citation>
    <scope>NUCLEOTIDE SEQUENCE [LARGE SCALE GENOMIC DNA]</scope>
    <source>
        <strain evidence="7 8">ARL-13</strain>
    </source>
</reference>
<keyword evidence="2" id="KW-0732">Signal</keyword>